<dbReference type="Pfam" id="PF04231">
    <property type="entry name" value="Endonuclease_1"/>
    <property type="match status" value="1"/>
</dbReference>
<evidence type="ECO:0000256" key="4">
    <source>
        <dbReference type="SAM" id="SignalP"/>
    </source>
</evidence>
<gene>
    <name evidence="5" type="ORF">OLMES_1857</name>
</gene>
<evidence type="ECO:0000313" key="5">
    <source>
        <dbReference type="EMBL" id="ARU55931.1"/>
    </source>
</evidence>
<evidence type="ECO:0000256" key="2">
    <source>
        <dbReference type="ARBA" id="ARBA00022722"/>
    </source>
</evidence>
<dbReference type="InterPro" id="IPR007346">
    <property type="entry name" value="Endonuclease-I"/>
</dbReference>
<dbReference type="RefSeq" id="WP_087460978.1">
    <property type="nucleotide sequence ID" value="NZ_CP021425.1"/>
</dbReference>
<dbReference type="PANTHER" id="PTHR33607:SF2">
    <property type="entry name" value="ENDONUCLEASE-1"/>
    <property type="match status" value="1"/>
</dbReference>
<feature type="chain" id="PRO_5012168897" evidence="4">
    <location>
        <begin position="21"/>
        <end position="213"/>
    </location>
</feature>
<proteinExistence type="inferred from homology"/>
<evidence type="ECO:0000256" key="3">
    <source>
        <dbReference type="ARBA" id="ARBA00022801"/>
    </source>
</evidence>
<keyword evidence="3" id="KW-0378">Hydrolase</keyword>
<keyword evidence="2" id="KW-0540">Nuclease</keyword>
<organism evidence="5 6">
    <name type="scientific">Oleiphilus messinensis</name>
    <dbReference type="NCBI Taxonomy" id="141451"/>
    <lineage>
        <taxon>Bacteria</taxon>
        <taxon>Pseudomonadati</taxon>
        <taxon>Pseudomonadota</taxon>
        <taxon>Gammaproteobacteria</taxon>
        <taxon>Oceanospirillales</taxon>
        <taxon>Oleiphilaceae</taxon>
        <taxon>Oleiphilus</taxon>
    </lineage>
</organism>
<dbReference type="GO" id="GO:0016787">
    <property type="term" value="F:hydrolase activity"/>
    <property type="evidence" value="ECO:0007669"/>
    <property type="project" value="UniProtKB-KW"/>
</dbReference>
<comment type="similarity">
    <text evidence="1">Belongs to the EndA/NucM nuclease family.</text>
</comment>
<feature type="signal peptide" evidence="4">
    <location>
        <begin position="1"/>
        <end position="20"/>
    </location>
</feature>
<dbReference type="Proteomes" id="UP000196027">
    <property type="component" value="Chromosome"/>
</dbReference>
<dbReference type="PANTHER" id="PTHR33607">
    <property type="entry name" value="ENDONUCLEASE-1"/>
    <property type="match status" value="1"/>
</dbReference>
<keyword evidence="5" id="KW-0255">Endonuclease</keyword>
<keyword evidence="4" id="KW-0732">Signal</keyword>
<dbReference type="OrthoDB" id="9800417at2"/>
<dbReference type="EMBL" id="CP021425">
    <property type="protein sequence ID" value="ARU55931.1"/>
    <property type="molecule type" value="Genomic_DNA"/>
</dbReference>
<protein>
    <submittedName>
        <fullName evidence="5">Endonuclease I</fullName>
    </submittedName>
</protein>
<evidence type="ECO:0000256" key="1">
    <source>
        <dbReference type="ARBA" id="ARBA00006429"/>
    </source>
</evidence>
<dbReference type="SUPFAM" id="SSF54060">
    <property type="entry name" value="His-Me finger endonucleases"/>
    <property type="match status" value="1"/>
</dbReference>
<dbReference type="GO" id="GO:0004519">
    <property type="term" value="F:endonuclease activity"/>
    <property type="evidence" value="ECO:0007669"/>
    <property type="project" value="UniProtKB-KW"/>
</dbReference>
<dbReference type="InterPro" id="IPR044925">
    <property type="entry name" value="His-Me_finger_sf"/>
</dbReference>
<dbReference type="KEGG" id="ome:OLMES_1857"/>
<reference evidence="5 6" key="1">
    <citation type="submission" date="2017-05" db="EMBL/GenBank/DDBJ databases">
        <title>Genomic insights into alkan degradation activity of Oleiphilus messinensis.</title>
        <authorList>
            <person name="Kozyavkin S.A."/>
            <person name="Slesarev A.I."/>
            <person name="Golyshin P.N."/>
            <person name="Korzhenkov A."/>
            <person name="Golyshina O.N."/>
            <person name="Toshchakov S.V."/>
        </authorList>
    </citation>
    <scope>NUCLEOTIDE SEQUENCE [LARGE SCALE GENOMIC DNA]</scope>
    <source>
        <strain evidence="5 6">ME102</strain>
    </source>
</reference>
<dbReference type="AlphaFoldDB" id="A0A1Y0I685"/>
<keyword evidence="6" id="KW-1185">Reference proteome</keyword>
<accession>A0A1Y0I685</accession>
<sequence>MKARTLIFILAATFTHSINAAPPDRAPVDNPKSFLKTNFWGKLYEKGGTSFYCKKEFKKKSILYDESYIYSDSWIRDHLRCGTPRQCRKNSPDYRLMVTDMHNIFPAVSKIELNRRDAKFEELGDEIAIEECGIKRSFLIMEPADDIKGDIARAIFYMSKTYDLPLVGFTSQLKRWHQSDPASREEVLRNTRVMELQGNENPFITNSRLADQF</sequence>
<evidence type="ECO:0000313" key="6">
    <source>
        <dbReference type="Proteomes" id="UP000196027"/>
    </source>
</evidence>
<name>A0A1Y0I685_9GAMM</name>